<accession>A0ABP8UAU0</accession>
<reference evidence="2" key="1">
    <citation type="journal article" date="2019" name="Int. J. Syst. Evol. Microbiol.">
        <title>The Global Catalogue of Microorganisms (GCM) 10K type strain sequencing project: providing services to taxonomists for standard genome sequencing and annotation.</title>
        <authorList>
            <consortium name="The Broad Institute Genomics Platform"/>
            <consortium name="The Broad Institute Genome Sequencing Center for Infectious Disease"/>
            <person name="Wu L."/>
            <person name="Ma J."/>
        </authorList>
    </citation>
    <scope>NUCLEOTIDE SEQUENCE [LARGE SCALE GENOMIC DNA]</scope>
    <source>
        <strain evidence="2">JCM 17939</strain>
    </source>
</reference>
<keyword evidence="2" id="KW-1185">Reference proteome</keyword>
<name>A0ABP8UAU0_9ACTN</name>
<evidence type="ECO:0000313" key="1">
    <source>
        <dbReference type="EMBL" id="GAA4626606.1"/>
    </source>
</evidence>
<sequence>MSDPSITIHGIPASVSRAQVAEAIRALGIDPTDVCGLSFDDAAVLVEVYASERPASTPAWRWTADGKDAATHRLTIPIVDQAHE</sequence>
<gene>
    <name evidence="1" type="ORF">GCM10023196_035530</name>
</gene>
<organism evidence="1 2">
    <name type="scientific">Actinoallomurus vinaceus</name>
    <dbReference type="NCBI Taxonomy" id="1080074"/>
    <lineage>
        <taxon>Bacteria</taxon>
        <taxon>Bacillati</taxon>
        <taxon>Actinomycetota</taxon>
        <taxon>Actinomycetes</taxon>
        <taxon>Streptosporangiales</taxon>
        <taxon>Thermomonosporaceae</taxon>
        <taxon>Actinoallomurus</taxon>
    </lineage>
</organism>
<protein>
    <submittedName>
        <fullName evidence="1">Uncharacterized protein</fullName>
    </submittedName>
</protein>
<evidence type="ECO:0000313" key="2">
    <source>
        <dbReference type="Proteomes" id="UP001501442"/>
    </source>
</evidence>
<dbReference type="Proteomes" id="UP001501442">
    <property type="component" value="Unassembled WGS sequence"/>
</dbReference>
<dbReference type="EMBL" id="BAABHK010000004">
    <property type="protein sequence ID" value="GAA4626606.1"/>
    <property type="molecule type" value="Genomic_DNA"/>
</dbReference>
<dbReference type="RefSeq" id="WP_345431938.1">
    <property type="nucleotide sequence ID" value="NZ_BAABHK010000004.1"/>
</dbReference>
<proteinExistence type="predicted"/>
<comment type="caution">
    <text evidence="1">The sequence shown here is derived from an EMBL/GenBank/DDBJ whole genome shotgun (WGS) entry which is preliminary data.</text>
</comment>